<dbReference type="EMBL" id="CP029684">
    <property type="protein sequence ID" value="QAS69390.1"/>
    <property type="molecule type" value="Genomic_DNA"/>
</dbReference>
<feature type="transmembrane region" description="Helical" evidence="1">
    <location>
        <begin position="49"/>
        <end position="70"/>
    </location>
</feature>
<keyword evidence="1" id="KW-1133">Transmembrane helix</keyword>
<gene>
    <name evidence="2" type="ORF">DLJ48_02055</name>
</gene>
<feature type="transmembrane region" description="Helical" evidence="1">
    <location>
        <begin position="76"/>
        <end position="98"/>
    </location>
</feature>
<evidence type="ECO:0000313" key="2">
    <source>
        <dbReference type="EMBL" id="QAS69390.1"/>
    </source>
</evidence>
<reference evidence="2 3" key="1">
    <citation type="journal article" date="2019" name="Syst. Appl. Microbiol.">
        <title>Oenococcus sicerae sp. nov., isolated from French cider.</title>
        <authorList>
            <person name="Cousin F.J."/>
            <person name="Le Guellec R."/>
            <person name="Chagnot C."/>
            <person name="Goux D."/>
            <person name="Dalmasso M."/>
            <person name="Laplace J.M."/>
            <person name="Cretenet M."/>
        </authorList>
    </citation>
    <scope>NUCLEOTIDE SEQUENCE [LARGE SCALE GENOMIC DNA]</scope>
    <source>
        <strain evidence="2 3">UCMA 15228</strain>
    </source>
</reference>
<evidence type="ECO:0000313" key="3">
    <source>
        <dbReference type="Proteomes" id="UP000286907"/>
    </source>
</evidence>
<accession>A0ABX5QKZ6</accession>
<keyword evidence="1" id="KW-0812">Transmembrane</keyword>
<protein>
    <submittedName>
        <fullName evidence="2">Uncharacterized protein</fullName>
    </submittedName>
</protein>
<keyword evidence="3" id="KW-1185">Reference proteome</keyword>
<organism evidence="2 3">
    <name type="scientific">Oenococcus sicerae</name>
    <dbReference type="NCBI Taxonomy" id="2203724"/>
    <lineage>
        <taxon>Bacteria</taxon>
        <taxon>Bacillati</taxon>
        <taxon>Bacillota</taxon>
        <taxon>Bacilli</taxon>
        <taxon>Lactobacillales</taxon>
        <taxon>Lactobacillaceae</taxon>
        <taxon>Oenococcus</taxon>
    </lineage>
</organism>
<sequence length="204" mass="23853">MPESTDNFYTFSAAELAQIKADYSQLLADQHAHNAQFQKRNQLFHSLQMGVIIATLVNILMIFLVILMSYVLGRFLFPFILILNIIVVIFGTVIFIVLKKRQYLDQQLLREFPTVPVRYDRASYLKPFHIRQMIKLPDYLILWPIVKELHIIPTPDQASCWIIRRSDQPGAYQKLPAMDYNDLLKNHKASRWIDYLLVDGTKEA</sequence>
<evidence type="ECO:0000256" key="1">
    <source>
        <dbReference type="SAM" id="Phobius"/>
    </source>
</evidence>
<dbReference type="RefSeq" id="WP_128685459.1">
    <property type="nucleotide sequence ID" value="NZ_CP029684.2"/>
</dbReference>
<dbReference type="Proteomes" id="UP000286907">
    <property type="component" value="Chromosome"/>
</dbReference>
<proteinExistence type="predicted"/>
<keyword evidence="1" id="KW-0472">Membrane</keyword>
<name>A0ABX5QKZ6_9LACO</name>